<feature type="domain" description="G" evidence="6">
    <location>
        <begin position="243"/>
        <end position="307"/>
    </location>
</feature>
<feature type="region of interest" description="Disordered" evidence="5">
    <location>
        <begin position="461"/>
        <end position="491"/>
    </location>
</feature>
<organism evidence="8 9">
    <name type="scientific">Lagenidium giganteum</name>
    <dbReference type="NCBI Taxonomy" id="4803"/>
    <lineage>
        <taxon>Eukaryota</taxon>
        <taxon>Sar</taxon>
        <taxon>Stramenopiles</taxon>
        <taxon>Oomycota</taxon>
        <taxon>Peronosporomycetes</taxon>
        <taxon>Pythiales</taxon>
        <taxon>Pythiaceae</taxon>
    </lineage>
</organism>
<keyword evidence="2" id="KW-0547">Nucleotide-binding</keyword>
<protein>
    <submittedName>
        <fullName evidence="8">Uncharacterized protein</fullName>
    </submittedName>
</protein>
<dbReference type="Proteomes" id="UP001146120">
    <property type="component" value="Unassembled WGS sequence"/>
</dbReference>
<proteinExistence type="predicted"/>
<feature type="compositionally biased region" description="Basic and acidic residues" evidence="5">
    <location>
        <begin position="27"/>
        <end position="44"/>
    </location>
</feature>
<gene>
    <name evidence="8" type="ORF">N0F65_007416</name>
</gene>
<accession>A0AAV2ZLV8</accession>
<keyword evidence="4" id="KW-0539">Nucleus</keyword>
<evidence type="ECO:0000256" key="3">
    <source>
        <dbReference type="ARBA" id="ARBA00023134"/>
    </source>
</evidence>
<dbReference type="Gene3D" id="3.40.50.300">
    <property type="entry name" value="P-loop containing nucleotide triphosphate hydrolases"/>
    <property type="match status" value="1"/>
</dbReference>
<dbReference type="InterPro" id="IPR027417">
    <property type="entry name" value="P-loop_NTPase"/>
</dbReference>
<dbReference type="InterPro" id="IPR006073">
    <property type="entry name" value="GTP-bd"/>
</dbReference>
<dbReference type="PANTHER" id="PTHR11089">
    <property type="entry name" value="GTP-BINDING PROTEIN-RELATED"/>
    <property type="match status" value="1"/>
</dbReference>
<name>A0AAV2ZLV8_9STRA</name>
<comment type="caution">
    <text evidence="8">The sequence shown here is derived from an EMBL/GenBank/DDBJ whole genome shotgun (WGS) entry which is preliminary data.</text>
</comment>
<dbReference type="GO" id="GO:0005525">
    <property type="term" value="F:GTP binding"/>
    <property type="evidence" value="ECO:0007669"/>
    <property type="project" value="UniProtKB-KW"/>
</dbReference>
<dbReference type="EMBL" id="DAKRPA010000001">
    <property type="protein sequence ID" value="DBA05254.1"/>
    <property type="molecule type" value="Genomic_DNA"/>
</dbReference>
<evidence type="ECO:0000313" key="9">
    <source>
        <dbReference type="Proteomes" id="UP001146120"/>
    </source>
</evidence>
<keyword evidence="3" id="KW-0342">GTP-binding</keyword>
<dbReference type="InterPro" id="IPR050755">
    <property type="entry name" value="TRAFAC_YlqF/YawG_RiboMat"/>
</dbReference>
<dbReference type="InterPro" id="IPR014813">
    <property type="entry name" value="Gnl3_N_dom"/>
</dbReference>
<dbReference type="Pfam" id="PF08701">
    <property type="entry name" value="GN3L_Grn1"/>
    <property type="match status" value="1"/>
</dbReference>
<evidence type="ECO:0000313" key="8">
    <source>
        <dbReference type="EMBL" id="DBA05254.1"/>
    </source>
</evidence>
<reference evidence="8" key="1">
    <citation type="submission" date="2022-11" db="EMBL/GenBank/DDBJ databases">
        <authorList>
            <person name="Morgan W.R."/>
            <person name="Tartar A."/>
        </authorList>
    </citation>
    <scope>NUCLEOTIDE SEQUENCE</scope>
    <source>
        <strain evidence="8">ARSEF 373</strain>
    </source>
</reference>
<feature type="compositionally biased region" description="Acidic residues" evidence="5">
    <location>
        <begin position="466"/>
        <end position="491"/>
    </location>
</feature>
<dbReference type="AlphaFoldDB" id="A0AAV2ZLV8"/>
<evidence type="ECO:0000259" key="6">
    <source>
        <dbReference type="Pfam" id="PF01926"/>
    </source>
</evidence>
<feature type="compositionally biased region" description="Basic and acidic residues" evidence="5">
    <location>
        <begin position="77"/>
        <end position="93"/>
    </location>
</feature>
<evidence type="ECO:0000256" key="2">
    <source>
        <dbReference type="ARBA" id="ARBA00022741"/>
    </source>
</evidence>
<feature type="domain" description="Guanine nucleotide-binding protein-like 3 N-terminal" evidence="7">
    <location>
        <begin position="13"/>
        <end position="84"/>
    </location>
</feature>
<dbReference type="SUPFAM" id="SSF52540">
    <property type="entry name" value="P-loop containing nucleoside triphosphate hydrolases"/>
    <property type="match status" value="1"/>
</dbReference>
<feature type="region of interest" description="Disordered" evidence="5">
    <location>
        <begin position="1"/>
        <end position="48"/>
    </location>
</feature>
<evidence type="ECO:0000256" key="4">
    <source>
        <dbReference type="ARBA" id="ARBA00023242"/>
    </source>
</evidence>
<sequence>MVKKKYKSKRLTLHKKYKIARKVREHKRQERKKERLHPTKKKDPGIPNNWPFKEELLLQVEQARLAELEAARLAQEKRKEERKKQKQLDRDQRNALSSVPSVTPLSVEMQAKKDVKDTVTAADLVIVVLDARDPQGTRSLSLEDGLIAKGGKKVLLVLNKIDLIAVDVAQKWVTYLRRFHPTIAVRSLNQKVVEVKKKSRANKGQQALYERTQGLDGLRDNGNVQTLRYFLDEYSNTAKSPLTVAVLGYPNVGKSTLINSLKKKLVSPVSATPFSTKSAVEVMYNDKIKLVDCPALDPDYSDPTAIIMRNGIAEQFNEDPVPAVQELLERADGTNLMQQLQIPIFKTHEDFLKKLAIKRNLLRKGGDPDVLLMARTFLKSLGNGACDTCCLPPTKSKSRFEMPKWFQSLKLTKKMTELETSLYTSNPSSQLKRVILFKACTAAHSAGETTEYDLIMGELPECDGLTSDEEEEDGDEVMEDGEEEEMESDDE</sequence>
<dbReference type="Pfam" id="PF01926">
    <property type="entry name" value="MMR_HSR1"/>
    <property type="match status" value="1"/>
</dbReference>
<evidence type="ECO:0000256" key="1">
    <source>
        <dbReference type="ARBA" id="ARBA00004123"/>
    </source>
</evidence>
<dbReference type="PANTHER" id="PTHR11089:SF30">
    <property type="entry name" value="GUANINE NUCLEOTIDE-BINDING PROTEIN-LIKE 3 HOMOLOG"/>
    <property type="match status" value="1"/>
</dbReference>
<dbReference type="GO" id="GO:0005730">
    <property type="term" value="C:nucleolus"/>
    <property type="evidence" value="ECO:0007669"/>
    <property type="project" value="TreeGrafter"/>
</dbReference>
<evidence type="ECO:0000259" key="7">
    <source>
        <dbReference type="Pfam" id="PF08701"/>
    </source>
</evidence>
<reference evidence="8" key="2">
    <citation type="journal article" date="2023" name="Microbiol Resour">
        <title>Decontamination and Annotation of the Draft Genome Sequence of the Oomycete Lagenidium giganteum ARSEF 373.</title>
        <authorList>
            <person name="Morgan W.R."/>
            <person name="Tartar A."/>
        </authorList>
    </citation>
    <scope>NUCLEOTIDE SEQUENCE</scope>
    <source>
        <strain evidence="8">ARSEF 373</strain>
    </source>
</reference>
<comment type="subcellular location">
    <subcellularLocation>
        <location evidence="1">Nucleus</location>
    </subcellularLocation>
</comment>
<feature type="region of interest" description="Disordered" evidence="5">
    <location>
        <begin position="77"/>
        <end position="101"/>
    </location>
</feature>
<feature type="compositionally biased region" description="Basic residues" evidence="5">
    <location>
        <begin position="1"/>
        <end position="26"/>
    </location>
</feature>
<keyword evidence="9" id="KW-1185">Reference proteome</keyword>
<evidence type="ECO:0000256" key="5">
    <source>
        <dbReference type="SAM" id="MobiDB-lite"/>
    </source>
</evidence>